<evidence type="ECO:0008006" key="3">
    <source>
        <dbReference type="Google" id="ProtNLM"/>
    </source>
</evidence>
<organism evidence="1 2">
    <name type="scientific">Dokdonella immobilis</name>
    <dbReference type="NCBI Taxonomy" id="578942"/>
    <lineage>
        <taxon>Bacteria</taxon>
        <taxon>Pseudomonadati</taxon>
        <taxon>Pseudomonadota</taxon>
        <taxon>Gammaproteobacteria</taxon>
        <taxon>Lysobacterales</taxon>
        <taxon>Rhodanobacteraceae</taxon>
        <taxon>Dokdonella</taxon>
    </lineage>
</organism>
<dbReference type="EMBL" id="FOVF01000001">
    <property type="protein sequence ID" value="SFM97896.1"/>
    <property type="molecule type" value="Genomic_DNA"/>
</dbReference>
<keyword evidence="2" id="KW-1185">Reference proteome</keyword>
<dbReference type="RefSeq" id="WP_092404075.1">
    <property type="nucleotide sequence ID" value="NZ_FOVF01000001.1"/>
</dbReference>
<gene>
    <name evidence="1" type="ORF">SAMN05216289_101246</name>
</gene>
<dbReference type="Gene3D" id="1.20.120.1490">
    <property type="match status" value="1"/>
</dbReference>
<evidence type="ECO:0000313" key="2">
    <source>
        <dbReference type="Proteomes" id="UP000198575"/>
    </source>
</evidence>
<dbReference type="STRING" id="578942.SAMN05216289_101246"/>
<evidence type="ECO:0000313" key="1">
    <source>
        <dbReference type="EMBL" id="SFM97896.1"/>
    </source>
</evidence>
<proteinExistence type="predicted"/>
<protein>
    <recommendedName>
        <fullName evidence="3">Zinc resistance-associated protein</fullName>
    </recommendedName>
</protein>
<dbReference type="AlphaFoldDB" id="A0A1I4V9M5"/>
<reference evidence="1 2" key="1">
    <citation type="submission" date="2016-10" db="EMBL/GenBank/DDBJ databases">
        <authorList>
            <person name="de Groot N.N."/>
        </authorList>
    </citation>
    <scope>NUCLEOTIDE SEQUENCE [LARGE SCALE GENOMIC DNA]</scope>
    <source>
        <strain evidence="1 2">CGMCC 1.7659</strain>
    </source>
</reference>
<name>A0A1I4V9M5_9GAMM</name>
<sequence length="159" mass="16873">MKFVDKKLSVGLLVGALMGVGGAGLYAHAGHMDRHGMRAHGRHSTTGSPEELAQRARELGEHVCATINATVDCPVTAISDEAANDLDAMSASFQHGQEQLHDSLTAANFDRAGFARIQAGQASAIEASAIRYMQFLADAAAALSPEQRQMFSRKGHAEQ</sequence>
<dbReference type="Proteomes" id="UP000198575">
    <property type="component" value="Unassembled WGS sequence"/>
</dbReference>
<accession>A0A1I4V9M5</accession>